<feature type="domain" description="GST C-terminal" evidence="2">
    <location>
        <begin position="86"/>
        <end position="206"/>
    </location>
</feature>
<feature type="domain" description="GST N-terminal" evidence="1">
    <location>
        <begin position="1"/>
        <end position="81"/>
    </location>
</feature>
<dbReference type="SUPFAM" id="SSF52833">
    <property type="entry name" value="Thioredoxin-like"/>
    <property type="match status" value="1"/>
</dbReference>
<dbReference type="PANTHER" id="PTHR44051">
    <property type="entry name" value="GLUTATHIONE S-TRANSFERASE-RELATED"/>
    <property type="match status" value="1"/>
</dbReference>
<dbReference type="CDD" id="cd03051">
    <property type="entry name" value="GST_N_GTT2_like"/>
    <property type="match status" value="1"/>
</dbReference>
<dbReference type="InterPro" id="IPR004046">
    <property type="entry name" value="GST_C"/>
</dbReference>
<dbReference type="PROSITE" id="PS50405">
    <property type="entry name" value="GST_CTER"/>
    <property type="match status" value="1"/>
</dbReference>
<dbReference type="PANTHER" id="PTHR44051:SF8">
    <property type="entry name" value="GLUTATHIONE S-TRANSFERASE GSTA"/>
    <property type="match status" value="1"/>
</dbReference>
<dbReference type="InterPro" id="IPR036249">
    <property type="entry name" value="Thioredoxin-like_sf"/>
</dbReference>
<dbReference type="Gene3D" id="3.40.30.10">
    <property type="entry name" value="Glutaredoxin"/>
    <property type="match status" value="1"/>
</dbReference>
<dbReference type="SUPFAM" id="SSF47616">
    <property type="entry name" value="GST C-terminal domain-like"/>
    <property type="match status" value="1"/>
</dbReference>
<dbReference type="RefSeq" id="WP_168449640.1">
    <property type="nucleotide sequence ID" value="NZ_JAAWWK010000002.1"/>
</dbReference>
<accession>A0ABX1GDU7</accession>
<dbReference type="Gene3D" id="1.20.1050.10">
    <property type="match status" value="1"/>
</dbReference>
<name>A0ABX1GDU7_9GAMM</name>
<sequence>MKLYTFEMAPNPRRVGLFVKHKGIDLATETVDLTTKAQFDPAFKAINPRCTVPALQLDDGTVLADVIAICTYLDSLYPDKPLMGTTPLEKAQIAGWCHRLYVEGLMGVADVLRNTGDMFKDRALPGDVLIEQIPALVDRGMKRIDGFYQAMNQEVEGREFLVGDSLSQADIDLYVCLGFTQWVKRDVPDTCPALQGWRASMAERLE</sequence>
<evidence type="ECO:0000259" key="2">
    <source>
        <dbReference type="PROSITE" id="PS50405"/>
    </source>
</evidence>
<dbReference type="PROSITE" id="PS50404">
    <property type="entry name" value="GST_NTER"/>
    <property type="match status" value="1"/>
</dbReference>
<keyword evidence="4" id="KW-1185">Reference proteome</keyword>
<organism evidence="3 4">
    <name type="scientific">Spongiibacter thalassae</name>
    <dbReference type="NCBI Taxonomy" id="2721624"/>
    <lineage>
        <taxon>Bacteria</taxon>
        <taxon>Pseudomonadati</taxon>
        <taxon>Pseudomonadota</taxon>
        <taxon>Gammaproteobacteria</taxon>
        <taxon>Cellvibrionales</taxon>
        <taxon>Spongiibacteraceae</taxon>
        <taxon>Spongiibacter</taxon>
    </lineage>
</organism>
<dbReference type="InterPro" id="IPR034345">
    <property type="entry name" value="Gtt2-like_N"/>
</dbReference>
<gene>
    <name evidence="3" type="ORF">HCU74_06730</name>
</gene>
<protein>
    <submittedName>
        <fullName evidence="3">Glutathione S-transferase family protein</fullName>
    </submittedName>
</protein>
<dbReference type="InterPro" id="IPR010987">
    <property type="entry name" value="Glutathione-S-Trfase_C-like"/>
</dbReference>
<dbReference type="Proteomes" id="UP000765845">
    <property type="component" value="Unassembled WGS sequence"/>
</dbReference>
<dbReference type="InterPro" id="IPR004045">
    <property type="entry name" value="Glutathione_S-Trfase_N"/>
</dbReference>
<dbReference type="InterPro" id="IPR040079">
    <property type="entry name" value="Glutathione_S-Trfase"/>
</dbReference>
<comment type="caution">
    <text evidence="3">The sequence shown here is derived from an EMBL/GenBank/DDBJ whole genome shotgun (WGS) entry which is preliminary data.</text>
</comment>
<dbReference type="SFLD" id="SFLDS00019">
    <property type="entry name" value="Glutathione_Transferase_(cytos"/>
    <property type="match status" value="1"/>
</dbReference>
<dbReference type="EMBL" id="JAAWWK010000002">
    <property type="protein sequence ID" value="NKI17115.1"/>
    <property type="molecule type" value="Genomic_DNA"/>
</dbReference>
<proteinExistence type="predicted"/>
<evidence type="ECO:0000259" key="1">
    <source>
        <dbReference type="PROSITE" id="PS50404"/>
    </source>
</evidence>
<evidence type="ECO:0000313" key="3">
    <source>
        <dbReference type="EMBL" id="NKI17115.1"/>
    </source>
</evidence>
<reference evidence="3 4" key="1">
    <citation type="submission" date="2020-04" db="EMBL/GenBank/DDBJ databases">
        <authorList>
            <person name="Yoon J."/>
        </authorList>
    </citation>
    <scope>NUCLEOTIDE SEQUENCE [LARGE SCALE GENOMIC DNA]</scope>
    <source>
        <strain evidence="3 4">KMU-166</strain>
    </source>
</reference>
<dbReference type="Pfam" id="PF00043">
    <property type="entry name" value="GST_C"/>
    <property type="match status" value="1"/>
</dbReference>
<dbReference type="SFLD" id="SFLDG00358">
    <property type="entry name" value="Main_(cytGST)"/>
    <property type="match status" value="1"/>
</dbReference>
<evidence type="ECO:0000313" key="4">
    <source>
        <dbReference type="Proteomes" id="UP000765845"/>
    </source>
</evidence>
<dbReference type="Pfam" id="PF13409">
    <property type="entry name" value="GST_N_2"/>
    <property type="match status" value="1"/>
</dbReference>
<dbReference type="InterPro" id="IPR036282">
    <property type="entry name" value="Glutathione-S-Trfase_C_sf"/>
</dbReference>